<feature type="signal peptide" evidence="1">
    <location>
        <begin position="1"/>
        <end position="18"/>
    </location>
</feature>
<gene>
    <name evidence="2" type="primary">01321m</name>
</gene>
<sequence length="95" mass="10557">MVIQSMLVLEKLLMAVVAAVVDKSVQPRGFFKCVQRSGYRHVQKSVATDQAVLYGGELCPVQSDIRPRLQIRTASEGHREHFLSPSLVVLNPRGL</sequence>
<organism evidence="2">
    <name type="scientific">Ulva partita</name>
    <dbReference type="NCBI Taxonomy" id="1605170"/>
    <lineage>
        <taxon>Eukaryota</taxon>
        <taxon>Viridiplantae</taxon>
        <taxon>Chlorophyta</taxon>
        <taxon>core chlorophytes</taxon>
        <taxon>Ulvophyceae</taxon>
        <taxon>OUU clade</taxon>
        <taxon>Ulvales</taxon>
        <taxon>Ulvaceae</taxon>
        <taxon>Ulva</taxon>
    </lineage>
</organism>
<evidence type="ECO:0000256" key="1">
    <source>
        <dbReference type="SAM" id="SignalP"/>
    </source>
</evidence>
<feature type="chain" id="PRO_5008896850" evidence="1">
    <location>
        <begin position="19"/>
        <end position="95"/>
    </location>
</feature>
<keyword evidence="1" id="KW-0732">Signal</keyword>
<accession>A0A1C9ZPM7</accession>
<dbReference type="EMBL" id="LC088561">
    <property type="protein sequence ID" value="BAV58249.1"/>
    <property type="molecule type" value="mRNA"/>
</dbReference>
<dbReference type="AlphaFoldDB" id="A0A1C9ZPM7"/>
<proteinExistence type="evidence at transcript level"/>
<evidence type="ECO:0000313" key="2">
    <source>
        <dbReference type="EMBL" id="BAV58249.1"/>
    </source>
</evidence>
<protein>
    <submittedName>
        <fullName evidence="2">Small rab-related GTPase</fullName>
    </submittedName>
</protein>
<name>A0A1C9ZPM7_9CHLO</name>
<reference evidence="2" key="1">
    <citation type="submission" date="2015-10" db="EMBL/GenBank/DDBJ databases">
        <title>Evolution of the mating-type locus in an isomorphic haploid-diploid life cycle and isogamy.</title>
        <authorList>
            <person name="Yamazaki T."/>
            <person name="Suzuki R."/>
            <person name="Ichihara K."/>
            <person name="Toyoda A."/>
            <person name="Kuwano K."/>
            <person name="Kawano S."/>
        </authorList>
    </citation>
    <scope>NUCLEOTIDE SEQUENCE</scope>
    <source>
        <strain evidence="2">MGEC-2</strain>
    </source>
</reference>